<reference evidence="2 3" key="1">
    <citation type="submission" date="2015-08" db="EMBL/GenBank/DDBJ databases">
        <title>Whole genome sequence of Flavobacterium akiainvivens IK-1T, from decaying Wikstroemia oahuensis, an endemic Hawaiian shrub.</title>
        <authorList>
            <person name="Wan X."/>
            <person name="Hou S."/>
            <person name="Saito J."/>
            <person name="Donachie S."/>
        </authorList>
    </citation>
    <scope>NUCLEOTIDE SEQUENCE [LARGE SCALE GENOMIC DNA]</scope>
    <source>
        <strain evidence="2 3">IK-1</strain>
    </source>
</reference>
<protein>
    <recommendedName>
        <fullName evidence="4">DUF3826 domain-containing protein</fullName>
    </recommendedName>
</protein>
<keyword evidence="1" id="KW-0732">Signal</keyword>
<dbReference type="Proteomes" id="UP000037755">
    <property type="component" value="Unassembled WGS sequence"/>
</dbReference>
<evidence type="ECO:0000313" key="3">
    <source>
        <dbReference type="Proteomes" id="UP000037755"/>
    </source>
</evidence>
<dbReference type="EMBL" id="LIYD01000005">
    <property type="protein sequence ID" value="KOS05365.1"/>
    <property type="molecule type" value="Genomic_DNA"/>
</dbReference>
<organism evidence="2 3">
    <name type="scientific">Flavobacterium akiainvivens</name>
    <dbReference type="NCBI Taxonomy" id="1202724"/>
    <lineage>
        <taxon>Bacteria</taxon>
        <taxon>Pseudomonadati</taxon>
        <taxon>Bacteroidota</taxon>
        <taxon>Flavobacteriia</taxon>
        <taxon>Flavobacteriales</taxon>
        <taxon>Flavobacteriaceae</taxon>
        <taxon>Flavobacterium</taxon>
    </lineage>
</organism>
<dbReference type="AlphaFoldDB" id="A0A0M8M9J6"/>
<name>A0A0M8M9J6_9FLAO</name>
<evidence type="ECO:0000256" key="1">
    <source>
        <dbReference type="SAM" id="SignalP"/>
    </source>
</evidence>
<proteinExistence type="predicted"/>
<sequence length="273" mass="32422">MKFICTILLSLFLIPAFAQPDTATNNSNDSTYVADYYKLRALYIKYIDSKKTTKTDKLLREFMMKAKFDGEMKELASEDGLIIWVRENIKKTAFRSVVEADELWQELQIARQVRPQEELDFYEEEKKMSEKHGRKIIMDVRLNRGAGDRDPKEDPEYKAAYEKLKALTIEHNKSESFRKIRSLDKEYSKKANFDHRKDKVVFPKTMYDWVEQNLSRTTFTSLTDAKREWNKIEDAKAAERKENEAFYDFNDECLSKYGHYMTMDIMMEVMTME</sequence>
<keyword evidence="3" id="KW-1185">Reference proteome</keyword>
<dbReference type="STRING" id="1202724.AM493_04450"/>
<feature type="signal peptide" evidence="1">
    <location>
        <begin position="1"/>
        <end position="18"/>
    </location>
</feature>
<evidence type="ECO:0008006" key="4">
    <source>
        <dbReference type="Google" id="ProtNLM"/>
    </source>
</evidence>
<evidence type="ECO:0000313" key="2">
    <source>
        <dbReference type="EMBL" id="KOS05365.1"/>
    </source>
</evidence>
<accession>A0A0M8M9J6</accession>
<dbReference type="PATRIC" id="fig|1202724.3.peg.922"/>
<gene>
    <name evidence="2" type="ORF">AM493_04450</name>
</gene>
<dbReference type="OrthoDB" id="1382220at2"/>
<dbReference type="RefSeq" id="WP_054406451.1">
    <property type="nucleotide sequence ID" value="NZ_FOYA01000019.1"/>
</dbReference>
<feature type="chain" id="PRO_5005818455" description="DUF3826 domain-containing protein" evidence="1">
    <location>
        <begin position="19"/>
        <end position="273"/>
    </location>
</feature>
<comment type="caution">
    <text evidence="2">The sequence shown here is derived from an EMBL/GenBank/DDBJ whole genome shotgun (WGS) entry which is preliminary data.</text>
</comment>